<evidence type="ECO:0000259" key="5">
    <source>
        <dbReference type="PROSITE" id="PS50305"/>
    </source>
</evidence>
<evidence type="ECO:0000313" key="6">
    <source>
        <dbReference type="EMBL" id="RIB17267.1"/>
    </source>
</evidence>
<evidence type="ECO:0000256" key="2">
    <source>
        <dbReference type="ARBA" id="ARBA00022679"/>
    </source>
</evidence>
<dbReference type="InterPro" id="IPR003000">
    <property type="entry name" value="Sirtuin"/>
</dbReference>
<accession>A0A397V7C7</accession>
<dbReference type="PROSITE" id="PS50305">
    <property type="entry name" value="SIRTUIN"/>
    <property type="match status" value="1"/>
</dbReference>
<evidence type="ECO:0000256" key="4">
    <source>
        <dbReference type="PROSITE-ProRule" id="PRU00236"/>
    </source>
</evidence>
<dbReference type="InterPro" id="IPR026590">
    <property type="entry name" value="Ssirtuin_cat_dom"/>
</dbReference>
<keyword evidence="2" id="KW-0808">Transferase</keyword>
<comment type="caution">
    <text evidence="6">The sequence shown here is derived from an EMBL/GenBank/DDBJ whole genome shotgun (WGS) entry which is preliminary data.</text>
</comment>
<reference evidence="6 7" key="1">
    <citation type="submission" date="2018-06" db="EMBL/GenBank/DDBJ databases">
        <title>Comparative genomics reveals the genomic features of Rhizophagus irregularis, R. cerebriforme, R. diaphanum and Gigaspora rosea, and their symbiotic lifestyle signature.</title>
        <authorList>
            <person name="Morin E."/>
            <person name="San Clemente H."/>
            <person name="Chen E.C.H."/>
            <person name="De La Providencia I."/>
            <person name="Hainaut M."/>
            <person name="Kuo A."/>
            <person name="Kohler A."/>
            <person name="Murat C."/>
            <person name="Tang N."/>
            <person name="Roy S."/>
            <person name="Loubradou J."/>
            <person name="Henrissat B."/>
            <person name="Grigoriev I.V."/>
            <person name="Corradi N."/>
            <person name="Roux C."/>
            <person name="Martin F.M."/>
        </authorList>
    </citation>
    <scope>NUCLEOTIDE SEQUENCE [LARGE SCALE GENOMIC DNA]</scope>
    <source>
        <strain evidence="6 7">DAOM 194757</strain>
    </source>
</reference>
<dbReference type="InterPro" id="IPR029035">
    <property type="entry name" value="DHS-like_NAD/FAD-binding_dom"/>
</dbReference>
<dbReference type="PANTHER" id="PTHR11085:SF8">
    <property type="entry name" value="NAD-DEPENDENT HISTONE DEACETYLASE HST3"/>
    <property type="match status" value="1"/>
</dbReference>
<dbReference type="InterPro" id="IPR050134">
    <property type="entry name" value="NAD-dep_sirtuin_deacylases"/>
</dbReference>
<evidence type="ECO:0000313" key="7">
    <source>
        <dbReference type="Proteomes" id="UP000266673"/>
    </source>
</evidence>
<evidence type="ECO:0000256" key="1">
    <source>
        <dbReference type="ARBA" id="ARBA00006924"/>
    </source>
</evidence>
<name>A0A397V7C7_9GLOM</name>
<dbReference type="Proteomes" id="UP000266673">
    <property type="component" value="Unassembled WGS sequence"/>
</dbReference>
<keyword evidence="3" id="KW-0520">NAD</keyword>
<dbReference type="Gene3D" id="3.40.50.1220">
    <property type="entry name" value="TPP-binding domain"/>
    <property type="match status" value="1"/>
</dbReference>
<dbReference type="SUPFAM" id="SSF52467">
    <property type="entry name" value="DHS-like NAD/FAD-binding domain"/>
    <property type="match status" value="1"/>
</dbReference>
<keyword evidence="7" id="KW-1185">Reference proteome</keyword>
<dbReference type="GO" id="GO:0070403">
    <property type="term" value="F:NAD+ binding"/>
    <property type="evidence" value="ECO:0007669"/>
    <property type="project" value="InterPro"/>
</dbReference>
<proteinExistence type="inferred from homology"/>
<sequence>MVRFIKHTKDDQNIFTRIAKVYMQTINRIKFIIDFRSSNGLYGKIKHQYSGTFHLGKDVFDANLLKTNESTEAFNLFMGELKELIVNAKPIVTHFLIKKLADMKKLKRICAQNIDSLEELVGLNVDWQFERVKNYQAQQFHNIFEQGEASNCPECEEKGLEIGKIAKHDKKKADCLIIMETSLRIPDVKAFIKDFASAVHNHKGFVILVNATDIVTKEWDGLIDFQIEGDCDE</sequence>
<comment type="similarity">
    <text evidence="1">Belongs to the sirtuin family. Class I subfamily.</text>
</comment>
<dbReference type="EMBL" id="QKWP01000619">
    <property type="protein sequence ID" value="RIB17267.1"/>
    <property type="molecule type" value="Genomic_DNA"/>
</dbReference>
<organism evidence="6 7">
    <name type="scientific">Gigaspora rosea</name>
    <dbReference type="NCBI Taxonomy" id="44941"/>
    <lineage>
        <taxon>Eukaryota</taxon>
        <taxon>Fungi</taxon>
        <taxon>Fungi incertae sedis</taxon>
        <taxon>Mucoromycota</taxon>
        <taxon>Glomeromycotina</taxon>
        <taxon>Glomeromycetes</taxon>
        <taxon>Diversisporales</taxon>
        <taxon>Gigasporaceae</taxon>
        <taxon>Gigaspora</taxon>
    </lineage>
</organism>
<dbReference type="AlphaFoldDB" id="A0A397V7C7"/>
<dbReference type="STRING" id="44941.A0A397V7C7"/>
<protein>
    <submittedName>
        <fullName evidence="6">DHS-like NAD/FAD-binding domain-containing protein</fullName>
    </submittedName>
</protein>
<dbReference type="GO" id="GO:0005634">
    <property type="term" value="C:nucleus"/>
    <property type="evidence" value="ECO:0007669"/>
    <property type="project" value="TreeGrafter"/>
</dbReference>
<dbReference type="Pfam" id="PF02146">
    <property type="entry name" value="SIR2"/>
    <property type="match status" value="1"/>
</dbReference>
<dbReference type="GO" id="GO:0017136">
    <property type="term" value="F:histone deacetylase activity, NAD-dependent"/>
    <property type="evidence" value="ECO:0007669"/>
    <property type="project" value="TreeGrafter"/>
</dbReference>
<evidence type="ECO:0000256" key="3">
    <source>
        <dbReference type="ARBA" id="ARBA00023027"/>
    </source>
</evidence>
<gene>
    <name evidence="6" type="ORF">C2G38_2037878</name>
</gene>
<dbReference type="PANTHER" id="PTHR11085">
    <property type="entry name" value="NAD-DEPENDENT PROTEIN DEACYLASE SIRTUIN-5, MITOCHONDRIAL-RELATED"/>
    <property type="match status" value="1"/>
</dbReference>
<dbReference type="OrthoDB" id="2919105at2759"/>
<feature type="domain" description="Deacetylase sirtuin-type" evidence="5">
    <location>
        <begin position="1"/>
        <end position="233"/>
    </location>
</feature>
<comment type="caution">
    <text evidence="4">Lacks conserved residue(s) required for the propagation of feature annotation.</text>
</comment>